<evidence type="ECO:0000256" key="9">
    <source>
        <dbReference type="ARBA" id="ARBA00022801"/>
    </source>
</evidence>
<dbReference type="GO" id="GO:0046872">
    <property type="term" value="F:metal ion binding"/>
    <property type="evidence" value="ECO:0007669"/>
    <property type="project" value="UniProtKB-KW"/>
</dbReference>
<dbReference type="EC" id="3.1.26.5" evidence="5"/>
<organism evidence="17 18">
    <name type="scientific">Pyrocoelia pectoralis</name>
    <dbReference type="NCBI Taxonomy" id="417401"/>
    <lineage>
        <taxon>Eukaryota</taxon>
        <taxon>Metazoa</taxon>
        <taxon>Ecdysozoa</taxon>
        <taxon>Arthropoda</taxon>
        <taxon>Hexapoda</taxon>
        <taxon>Insecta</taxon>
        <taxon>Pterygota</taxon>
        <taxon>Neoptera</taxon>
        <taxon>Endopterygota</taxon>
        <taxon>Coleoptera</taxon>
        <taxon>Polyphaga</taxon>
        <taxon>Elateriformia</taxon>
        <taxon>Elateroidea</taxon>
        <taxon>Lampyridae</taxon>
        <taxon>Lampyrinae</taxon>
        <taxon>Pyrocoelia</taxon>
    </lineage>
</organism>
<dbReference type="Gene3D" id="1.25.40.10">
    <property type="entry name" value="Tetratricopeptide repeat domain"/>
    <property type="match status" value="1"/>
</dbReference>
<dbReference type="GO" id="GO:0004526">
    <property type="term" value="F:ribonuclease P activity"/>
    <property type="evidence" value="ECO:0007669"/>
    <property type="project" value="UniProtKB-EC"/>
</dbReference>
<comment type="cofactor">
    <cofactor evidence="2">
        <name>Mg(2+)</name>
        <dbReference type="ChEBI" id="CHEBI:18420"/>
    </cofactor>
</comment>
<comment type="subcellular location">
    <subcellularLocation>
        <location evidence="3">Mitochondrion</location>
    </subcellularLocation>
</comment>
<dbReference type="InterPro" id="IPR031595">
    <property type="entry name" value="PRORP_C"/>
</dbReference>
<comment type="catalytic activity">
    <reaction evidence="1">
        <text>Endonucleolytic cleavage of RNA, removing 5'-extranucleotides from tRNA precursor.</text>
        <dbReference type="EC" id="3.1.26.5"/>
    </reaction>
</comment>
<evidence type="ECO:0000256" key="10">
    <source>
        <dbReference type="ARBA" id="ARBA00022833"/>
    </source>
</evidence>
<evidence type="ECO:0000259" key="16">
    <source>
        <dbReference type="Pfam" id="PF16953"/>
    </source>
</evidence>
<evidence type="ECO:0000256" key="5">
    <source>
        <dbReference type="ARBA" id="ARBA00012179"/>
    </source>
</evidence>
<keyword evidence="7" id="KW-0540">Nuclease</keyword>
<keyword evidence="8" id="KW-0479">Metal-binding</keyword>
<evidence type="ECO:0000256" key="13">
    <source>
        <dbReference type="ARBA" id="ARBA00023128"/>
    </source>
</evidence>
<name>A0AAN7ZLD0_9COLE</name>
<feature type="domain" description="PRORP" evidence="16">
    <location>
        <begin position="289"/>
        <end position="519"/>
    </location>
</feature>
<evidence type="ECO:0000256" key="12">
    <source>
        <dbReference type="ARBA" id="ARBA00022946"/>
    </source>
</evidence>
<dbReference type="AlphaFoldDB" id="A0AAN7ZLD0"/>
<sequence>MSINNLKKLEKILYSTYSNYRSTAVRYSSNCSPRRVKIEKENKSLVEEFVPNTILHQKIKTLDDWESVREKLLNSSKQISHKTIDSIILSVCISSKNYDLGFTYLDFLKQRNISLGLAAIGKYFKLFYLANCNNSDIGNEDEIYNLYKTLRAQYKVFDAFTCDNIIHALSITSYWRECLILLDEIKISCGISKVTNSVVAAACFKNGDEDLGWKLLNECANKGYLPQSVAYLSYINASEHSNDPIKQMEKLFYFFALHDFECDNEVANGIVNLYHKLNLEAKCLNFYNSTKCKNCGTSLTKLELTPTNFEELKTAVVKNVIIGSDVFYKSTPTELEQFKQFTTNMKNYDVVIDGLNVAYAVGTKQPPQVFSFFVKSVVKHFVDRNKKVLLLGRTHMQKWPKMNWSYVTENSDTFLTQSLSHDDPYLLYCALHCGVNTIIVSKDLMRSHLFKISDIRLKILFNRWLLQNQYHLSHINNQGKVFFKYPPSYSRTAQKFKDIWHIPYSSSIDGDSNGQMWVCLNNKVF</sequence>
<evidence type="ECO:0000313" key="18">
    <source>
        <dbReference type="Proteomes" id="UP001329430"/>
    </source>
</evidence>
<dbReference type="Gene3D" id="3.40.50.11980">
    <property type="match status" value="1"/>
</dbReference>
<keyword evidence="6" id="KW-0819">tRNA processing</keyword>
<keyword evidence="18" id="KW-1185">Reference proteome</keyword>
<evidence type="ECO:0000256" key="15">
    <source>
        <dbReference type="ARBA" id="ARBA00044559"/>
    </source>
</evidence>
<reference evidence="17 18" key="1">
    <citation type="journal article" date="2024" name="Insects">
        <title>An Improved Chromosome-Level Genome Assembly of the Firefly Pyrocoelia pectoralis.</title>
        <authorList>
            <person name="Fu X."/>
            <person name="Meyer-Rochow V.B."/>
            <person name="Ballantyne L."/>
            <person name="Zhu X."/>
        </authorList>
    </citation>
    <scope>NUCLEOTIDE SEQUENCE [LARGE SCALE GENOMIC DNA]</scope>
    <source>
        <strain evidence="17">XCY_ONT2</strain>
    </source>
</reference>
<comment type="caution">
    <text evidence="17">The sequence shown here is derived from an EMBL/GenBank/DDBJ whole genome shotgun (WGS) entry which is preliminary data.</text>
</comment>
<dbReference type="EMBL" id="JAVRBK010000005">
    <property type="protein sequence ID" value="KAK5643538.1"/>
    <property type="molecule type" value="Genomic_DNA"/>
</dbReference>
<protein>
    <recommendedName>
        <fullName evidence="14">Mitochondrial ribonuclease P catalytic subunit</fullName>
        <ecNumber evidence="5">3.1.26.5</ecNumber>
    </recommendedName>
    <alternativeName>
        <fullName evidence="15">Mitochondrial ribonuclease P protein 3</fullName>
    </alternativeName>
</protein>
<dbReference type="GO" id="GO:0030678">
    <property type="term" value="C:mitochondrial ribonuclease P complex"/>
    <property type="evidence" value="ECO:0007669"/>
    <property type="project" value="TreeGrafter"/>
</dbReference>
<comment type="similarity">
    <text evidence="4">Belongs to the PPR family. P subfamily.</text>
</comment>
<dbReference type="GO" id="GO:0001682">
    <property type="term" value="P:tRNA 5'-leader removal"/>
    <property type="evidence" value="ECO:0007669"/>
    <property type="project" value="TreeGrafter"/>
</dbReference>
<keyword evidence="10" id="KW-0862">Zinc</keyword>
<evidence type="ECO:0000256" key="2">
    <source>
        <dbReference type="ARBA" id="ARBA00001946"/>
    </source>
</evidence>
<evidence type="ECO:0000256" key="3">
    <source>
        <dbReference type="ARBA" id="ARBA00004173"/>
    </source>
</evidence>
<evidence type="ECO:0000256" key="8">
    <source>
        <dbReference type="ARBA" id="ARBA00022723"/>
    </source>
</evidence>
<dbReference type="PANTHER" id="PTHR13547:SF1">
    <property type="entry name" value="MITOCHONDRIAL RIBONUCLEASE P CATALYTIC SUBUNIT"/>
    <property type="match status" value="1"/>
</dbReference>
<dbReference type="Pfam" id="PF16953">
    <property type="entry name" value="PRORP"/>
    <property type="match status" value="1"/>
</dbReference>
<proteinExistence type="inferred from homology"/>
<evidence type="ECO:0000256" key="7">
    <source>
        <dbReference type="ARBA" id="ARBA00022722"/>
    </source>
</evidence>
<dbReference type="CDD" id="cd18718">
    <property type="entry name" value="PIN_PRORP"/>
    <property type="match status" value="1"/>
</dbReference>
<dbReference type="Proteomes" id="UP001329430">
    <property type="component" value="Chromosome 5"/>
</dbReference>
<evidence type="ECO:0000256" key="11">
    <source>
        <dbReference type="ARBA" id="ARBA00022842"/>
    </source>
</evidence>
<dbReference type="GO" id="GO:0097745">
    <property type="term" value="P:mitochondrial tRNA 5'-end processing"/>
    <property type="evidence" value="ECO:0007669"/>
    <property type="project" value="TreeGrafter"/>
</dbReference>
<keyword evidence="12" id="KW-0809">Transit peptide</keyword>
<evidence type="ECO:0000313" key="17">
    <source>
        <dbReference type="EMBL" id="KAK5643538.1"/>
    </source>
</evidence>
<keyword evidence="9" id="KW-0378">Hydrolase</keyword>
<keyword evidence="13" id="KW-0496">Mitochondrion</keyword>
<accession>A0AAN7ZLD0</accession>
<dbReference type="PANTHER" id="PTHR13547">
    <property type="match status" value="1"/>
</dbReference>
<evidence type="ECO:0000256" key="4">
    <source>
        <dbReference type="ARBA" id="ARBA00007626"/>
    </source>
</evidence>
<evidence type="ECO:0000256" key="14">
    <source>
        <dbReference type="ARBA" id="ARBA00044536"/>
    </source>
</evidence>
<keyword evidence="11" id="KW-0460">Magnesium</keyword>
<gene>
    <name evidence="17" type="ORF">RI129_007383</name>
</gene>
<evidence type="ECO:0000256" key="1">
    <source>
        <dbReference type="ARBA" id="ARBA00000928"/>
    </source>
</evidence>
<dbReference type="InterPro" id="IPR011990">
    <property type="entry name" value="TPR-like_helical_dom_sf"/>
</dbReference>
<evidence type="ECO:0000256" key="6">
    <source>
        <dbReference type="ARBA" id="ARBA00022694"/>
    </source>
</evidence>
<dbReference type="InterPro" id="IPR033495">
    <property type="entry name" value="MRPP3_PIN_dom"/>
</dbReference>